<keyword evidence="1" id="KW-0812">Transmembrane</keyword>
<evidence type="ECO:0000313" key="3">
    <source>
        <dbReference type="EMBL" id="RVU37221.1"/>
    </source>
</evidence>
<name>A0A437QRS9_9GAMM</name>
<sequence length="346" mass="40446">MTQMIDAQRSSQRWIFWLLLIIAAIYLALTLNWVLNNQQQRHKLQTTLHALPLLLPVQQLTQQLQTERGMLAGFSTQQLPSRPPIELQQLQTDAAWRDLELILADHQTISETAQDYLTTLPKKTQLLLLRQQISDQQLNNSEVKRGYSELLRPLLDLADYLQQKNELTGLTTPLAAIVALTEALERAGQERATLHVAFAEQQMSASRYQSYVILVNEQMDYLQQFAALSSPVLQQQWRQVQSQFENGSFIELREQALAQDFDGDATLWFTLASTRMDKIYQLRFELCQQLLQQAHQMDQQLEQVFQQLLVQLQWLLLIFLLLIWRIYRLHYAVRPLLKQIRHSPQF</sequence>
<dbReference type="Proteomes" id="UP000283077">
    <property type="component" value="Unassembled WGS sequence"/>
</dbReference>
<keyword evidence="1" id="KW-0472">Membrane</keyword>
<evidence type="ECO:0000256" key="1">
    <source>
        <dbReference type="SAM" id="Phobius"/>
    </source>
</evidence>
<keyword evidence="4" id="KW-1185">Reference proteome</keyword>
<feature type="transmembrane region" description="Helical" evidence="1">
    <location>
        <begin position="14"/>
        <end position="35"/>
    </location>
</feature>
<dbReference type="AlphaFoldDB" id="A0A437QRS9"/>
<accession>A0A437QRS9</accession>
<dbReference type="OrthoDB" id="2489132at2"/>
<feature type="transmembrane region" description="Helical" evidence="1">
    <location>
        <begin position="308"/>
        <end position="327"/>
    </location>
</feature>
<keyword evidence="1" id="KW-1133">Transmembrane helix</keyword>
<dbReference type="InterPro" id="IPR013587">
    <property type="entry name" value="Nitrate/nitrite_sensing"/>
</dbReference>
<gene>
    <name evidence="3" type="ORF">EOE67_11550</name>
</gene>
<comment type="caution">
    <text evidence="3">The sequence shown here is derived from an EMBL/GenBank/DDBJ whole genome shotgun (WGS) entry which is preliminary data.</text>
</comment>
<feature type="domain" description="Nitrate/nitrite sensing protein" evidence="2">
    <location>
        <begin position="59"/>
        <end position="286"/>
    </location>
</feature>
<proteinExistence type="predicted"/>
<evidence type="ECO:0000313" key="4">
    <source>
        <dbReference type="Proteomes" id="UP000283077"/>
    </source>
</evidence>
<dbReference type="EMBL" id="SACS01000011">
    <property type="protein sequence ID" value="RVU37221.1"/>
    <property type="molecule type" value="Genomic_DNA"/>
</dbReference>
<evidence type="ECO:0000259" key="2">
    <source>
        <dbReference type="Pfam" id="PF08376"/>
    </source>
</evidence>
<dbReference type="Pfam" id="PF08376">
    <property type="entry name" value="NIT"/>
    <property type="match status" value="1"/>
</dbReference>
<reference evidence="3 4" key="1">
    <citation type="submission" date="2019-01" db="EMBL/GenBank/DDBJ databases">
        <authorList>
            <person name="Chen W.-M."/>
        </authorList>
    </citation>
    <scope>NUCLEOTIDE SEQUENCE [LARGE SCALE GENOMIC DNA]</scope>
    <source>
        <strain evidence="3 4">KYPC3</strain>
    </source>
</reference>
<organism evidence="3 4">
    <name type="scientific">Rheinheimera riviphila</name>
    <dbReference type="NCBI Taxonomy" id="1834037"/>
    <lineage>
        <taxon>Bacteria</taxon>
        <taxon>Pseudomonadati</taxon>
        <taxon>Pseudomonadota</taxon>
        <taxon>Gammaproteobacteria</taxon>
        <taxon>Chromatiales</taxon>
        <taxon>Chromatiaceae</taxon>
        <taxon>Rheinheimera</taxon>
    </lineage>
</organism>
<protein>
    <recommendedName>
        <fullName evidence="2">Nitrate/nitrite sensing protein domain-containing protein</fullName>
    </recommendedName>
</protein>